<dbReference type="PANTHER" id="PTHR11802">
    <property type="entry name" value="SERINE PROTEASE FAMILY S10 SERINE CARBOXYPEPTIDASE"/>
    <property type="match status" value="1"/>
</dbReference>
<reference evidence="6 7" key="1">
    <citation type="submission" date="2020-04" db="EMBL/GenBank/DDBJ databases">
        <title>Perkinsus chesapeaki whole genome sequence.</title>
        <authorList>
            <person name="Bogema D.R."/>
        </authorList>
    </citation>
    <scope>NUCLEOTIDE SEQUENCE [LARGE SCALE GENOMIC DNA]</scope>
    <source>
        <strain evidence="6">ATCC PRA-425</strain>
    </source>
</reference>
<dbReference type="EMBL" id="JAAPAO010000833">
    <property type="protein sequence ID" value="KAF4653308.1"/>
    <property type="molecule type" value="Genomic_DNA"/>
</dbReference>
<dbReference type="Gene3D" id="1.10.287.410">
    <property type="match status" value="1"/>
</dbReference>
<dbReference type="Proteomes" id="UP000591131">
    <property type="component" value="Unassembled WGS sequence"/>
</dbReference>
<evidence type="ECO:0000256" key="5">
    <source>
        <dbReference type="ARBA" id="ARBA00023180"/>
    </source>
</evidence>
<keyword evidence="4" id="KW-0378">Hydrolase</keyword>
<name>A0A7J6L1J8_PERCH</name>
<comment type="similarity">
    <text evidence="1">Belongs to the peptidase S10 family.</text>
</comment>
<dbReference type="InterPro" id="IPR001563">
    <property type="entry name" value="Peptidase_S10"/>
</dbReference>
<dbReference type="PRINTS" id="PR00724">
    <property type="entry name" value="CRBOXYPTASEC"/>
</dbReference>
<evidence type="ECO:0000256" key="4">
    <source>
        <dbReference type="ARBA" id="ARBA00022801"/>
    </source>
</evidence>
<keyword evidence="2" id="KW-0121">Carboxypeptidase</keyword>
<dbReference type="GO" id="GO:0006508">
    <property type="term" value="P:proteolysis"/>
    <property type="evidence" value="ECO:0007669"/>
    <property type="project" value="UniProtKB-KW"/>
</dbReference>
<dbReference type="PANTHER" id="PTHR11802:SF113">
    <property type="entry name" value="SERINE CARBOXYPEPTIDASE CTSA-4.1"/>
    <property type="match status" value="1"/>
</dbReference>
<evidence type="ECO:0000313" key="6">
    <source>
        <dbReference type="EMBL" id="KAF4653308.1"/>
    </source>
</evidence>
<evidence type="ECO:0000256" key="2">
    <source>
        <dbReference type="ARBA" id="ARBA00022645"/>
    </source>
</evidence>
<dbReference type="Gene3D" id="3.40.50.1820">
    <property type="entry name" value="alpha/beta hydrolase"/>
    <property type="match status" value="1"/>
</dbReference>
<dbReference type="OrthoDB" id="443318at2759"/>
<evidence type="ECO:0000256" key="1">
    <source>
        <dbReference type="ARBA" id="ARBA00009431"/>
    </source>
</evidence>
<dbReference type="InterPro" id="IPR029058">
    <property type="entry name" value="AB_hydrolase_fold"/>
</dbReference>
<dbReference type="AlphaFoldDB" id="A0A7J6L1J8"/>
<keyword evidence="7" id="KW-1185">Reference proteome</keyword>
<dbReference type="SUPFAM" id="SSF53474">
    <property type="entry name" value="alpha/beta-Hydrolases"/>
    <property type="match status" value="1"/>
</dbReference>
<gene>
    <name evidence="6" type="ORF">FOL47_010598</name>
</gene>
<dbReference type="Pfam" id="PF00450">
    <property type="entry name" value="Peptidase_S10"/>
    <property type="match status" value="1"/>
</dbReference>
<dbReference type="GO" id="GO:0004185">
    <property type="term" value="F:serine-type carboxypeptidase activity"/>
    <property type="evidence" value="ECO:0007669"/>
    <property type="project" value="InterPro"/>
</dbReference>
<sequence>MFISLTVIPLISANILTADGLCDTVKQIPGYLHGGSDVLLYYWFFESRKAPTSSPTLVYFQGGPGASSMYSVVSGNGGPCILNREGNDTSLNTCSYNTFANILYIDQPAPTGFSKGTSPKNSDKAATFTLRALETFFAKYPEYNTEVFFIGQSYAGHYIPPLAQLTVTSKSLIKLKGVILGNSEVNTMLQCASMPTMAYASGTSRSVLSEKEYQRMLKSLSVVMSDAQQCLKHKDSREICQNASNTYYDNLILPIDEKNIDIFDLRLDCVVPPPKCHYIENFNAYFNSKKVQAYLKVKKKWSLNNGDVSRAFLADSPVDYSPDLSLILNEGLRVLVYAGDQDYACNWIGNRDMTLEIRWSGRDGFSKAPDTLYLLPTGQQVGKLKSFTFAGTGGQLSFAQIFKAGHSAAKDSPEGVLQLVSDFVLGRIK</sequence>
<keyword evidence="3" id="KW-0645">Protease</keyword>
<organism evidence="6 7">
    <name type="scientific">Perkinsus chesapeaki</name>
    <name type="common">Clam parasite</name>
    <name type="synonym">Perkinsus andrewsi</name>
    <dbReference type="NCBI Taxonomy" id="330153"/>
    <lineage>
        <taxon>Eukaryota</taxon>
        <taxon>Sar</taxon>
        <taxon>Alveolata</taxon>
        <taxon>Perkinsozoa</taxon>
        <taxon>Perkinsea</taxon>
        <taxon>Perkinsida</taxon>
        <taxon>Perkinsidae</taxon>
        <taxon>Perkinsus</taxon>
    </lineage>
</organism>
<evidence type="ECO:0000313" key="7">
    <source>
        <dbReference type="Proteomes" id="UP000591131"/>
    </source>
</evidence>
<accession>A0A7J6L1J8</accession>
<evidence type="ECO:0000256" key="3">
    <source>
        <dbReference type="ARBA" id="ARBA00022670"/>
    </source>
</evidence>
<protein>
    <submittedName>
        <fullName evidence="6">Uncharacterized protein</fullName>
    </submittedName>
</protein>
<proteinExistence type="inferred from homology"/>
<keyword evidence="5" id="KW-0325">Glycoprotein</keyword>
<comment type="caution">
    <text evidence="6">The sequence shown here is derived from an EMBL/GenBank/DDBJ whole genome shotgun (WGS) entry which is preliminary data.</text>
</comment>